<feature type="region of interest" description="Disordered" evidence="15">
    <location>
        <begin position="1051"/>
        <end position="1092"/>
    </location>
</feature>
<dbReference type="InParanoid" id="A0A0G4F4Y7"/>
<dbReference type="GO" id="GO:0006302">
    <property type="term" value="P:double-strand break repair"/>
    <property type="evidence" value="ECO:0007669"/>
    <property type="project" value="TreeGrafter"/>
</dbReference>
<keyword evidence="10 14" id="KW-0175">Coiled coil</keyword>
<dbReference type="GO" id="GO:0000794">
    <property type="term" value="C:condensed nuclear chromosome"/>
    <property type="evidence" value="ECO:0007669"/>
    <property type="project" value="TreeGrafter"/>
</dbReference>
<keyword evidence="7" id="KW-0227">DNA damage</keyword>
<dbReference type="GO" id="GO:0030870">
    <property type="term" value="C:Mre11 complex"/>
    <property type="evidence" value="ECO:0007669"/>
    <property type="project" value="InterPro"/>
</dbReference>
<dbReference type="Pfam" id="PF13476">
    <property type="entry name" value="AAA_23"/>
    <property type="match status" value="1"/>
</dbReference>
<evidence type="ECO:0000256" key="14">
    <source>
        <dbReference type="SAM" id="Coils"/>
    </source>
</evidence>
<keyword evidence="8" id="KW-0378">Hydrolase</keyword>
<comment type="similarity">
    <text evidence="4">Belongs to the SMC family. RAD50 subfamily.</text>
</comment>
<name>A0A0G4F4Y7_VITBC</name>
<feature type="region of interest" description="Disordered" evidence="15">
    <location>
        <begin position="933"/>
        <end position="964"/>
    </location>
</feature>
<feature type="coiled-coil region" evidence="14">
    <location>
        <begin position="219"/>
        <end position="349"/>
    </location>
</feature>
<dbReference type="GO" id="GO:0016887">
    <property type="term" value="F:ATP hydrolysis activity"/>
    <property type="evidence" value="ECO:0007669"/>
    <property type="project" value="InterPro"/>
</dbReference>
<evidence type="ECO:0000256" key="9">
    <source>
        <dbReference type="ARBA" id="ARBA00022833"/>
    </source>
</evidence>
<dbReference type="NCBIfam" id="TIGR00606">
    <property type="entry name" value="rad50"/>
    <property type="match status" value="1"/>
</dbReference>
<keyword evidence="6" id="KW-0479">Metal-binding</keyword>
<dbReference type="OrthoDB" id="18797at2759"/>
<dbReference type="InterPro" id="IPR004584">
    <property type="entry name" value="Rad50_eukaryotes"/>
</dbReference>
<dbReference type="GO" id="GO:0007004">
    <property type="term" value="P:telomere maintenance via telomerase"/>
    <property type="evidence" value="ECO:0007669"/>
    <property type="project" value="TreeGrafter"/>
</dbReference>
<dbReference type="VEuPathDB" id="CryptoDB:Vbra_1304"/>
<gene>
    <name evidence="17" type="ORF">Vbra_1304</name>
</gene>
<dbReference type="SUPFAM" id="SSF52540">
    <property type="entry name" value="P-loop containing nucleoside triphosphate hydrolases"/>
    <property type="match status" value="1"/>
</dbReference>
<comment type="cofactor">
    <cofactor evidence="1">
        <name>Zn(2+)</name>
        <dbReference type="ChEBI" id="CHEBI:29105"/>
    </cofactor>
</comment>
<reference evidence="17 18" key="1">
    <citation type="submission" date="2014-11" db="EMBL/GenBank/DDBJ databases">
        <authorList>
            <person name="Zhu J."/>
            <person name="Qi W."/>
            <person name="Song R."/>
        </authorList>
    </citation>
    <scope>NUCLEOTIDE SEQUENCE [LARGE SCALE GENOMIC DNA]</scope>
</reference>
<dbReference type="EMBL" id="CDMY01000372">
    <property type="protein sequence ID" value="CEM06880.1"/>
    <property type="molecule type" value="Genomic_DNA"/>
</dbReference>
<dbReference type="GO" id="GO:0051880">
    <property type="term" value="F:G-quadruplex DNA binding"/>
    <property type="evidence" value="ECO:0007669"/>
    <property type="project" value="TreeGrafter"/>
</dbReference>
<evidence type="ECO:0000256" key="8">
    <source>
        <dbReference type="ARBA" id="ARBA00022801"/>
    </source>
</evidence>
<dbReference type="GO" id="GO:0043047">
    <property type="term" value="F:single-stranded telomeric DNA binding"/>
    <property type="evidence" value="ECO:0007669"/>
    <property type="project" value="TreeGrafter"/>
</dbReference>
<keyword evidence="18" id="KW-1185">Reference proteome</keyword>
<dbReference type="Proteomes" id="UP000041254">
    <property type="component" value="Unassembled WGS sequence"/>
</dbReference>
<evidence type="ECO:0000256" key="2">
    <source>
        <dbReference type="ARBA" id="ARBA00004123"/>
    </source>
</evidence>
<keyword evidence="5" id="KW-0158">Chromosome</keyword>
<keyword evidence="11" id="KW-0234">DNA repair</keyword>
<evidence type="ECO:0000256" key="5">
    <source>
        <dbReference type="ARBA" id="ARBA00022454"/>
    </source>
</evidence>
<dbReference type="InterPro" id="IPR038729">
    <property type="entry name" value="Rad50/SbcC_AAA"/>
</dbReference>
<evidence type="ECO:0000259" key="16">
    <source>
        <dbReference type="Pfam" id="PF13476"/>
    </source>
</evidence>
<dbReference type="PANTHER" id="PTHR18867:SF12">
    <property type="entry name" value="DNA REPAIR PROTEIN RAD50"/>
    <property type="match status" value="1"/>
</dbReference>
<evidence type="ECO:0000256" key="1">
    <source>
        <dbReference type="ARBA" id="ARBA00001947"/>
    </source>
</evidence>
<keyword evidence="12" id="KW-0539">Nucleus</keyword>
<dbReference type="OMA" id="FSDYYYR"/>
<evidence type="ECO:0000256" key="10">
    <source>
        <dbReference type="ARBA" id="ARBA00023054"/>
    </source>
</evidence>
<evidence type="ECO:0000256" key="7">
    <source>
        <dbReference type="ARBA" id="ARBA00022763"/>
    </source>
</evidence>
<feature type="coiled-coil region" evidence="14">
    <location>
        <begin position="586"/>
        <end position="664"/>
    </location>
</feature>
<dbReference type="InterPro" id="IPR027417">
    <property type="entry name" value="P-loop_NTPase"/>
</dbReference>
<comment type="catalytic activity">
    <reaction evidence="13">
        <text>ATP + H2O = ADP + phosphate + H(+)</text>
        <dbReference type="Rhea" id="RHEA:13065"/>
        <dbReference type="ChEBI" id="CHEBI:15377"/>
        <dbReference type="ChEBI" id="CHEBI:15378"/>
        <dbReference type="ChEBI" id="CHEBI:30616"/>
        <dbReference type="ChEBI" id="CHEBI:43474"/>
        <dbReference type="ChEBI" id="CHEBI:456216"/>
    </reaction>
</comment>
<accession>A0A0G4F4Y7</accession>
<feature type="domain" description="Rad50/SbcC-type AAA" evidence="16">
    <location>
        <begin position="6"/>
        <end position="240"/>
    </location>
</feature>
<evidence type="ECO:0000256" key="6">
    <source>
        <dbReference type="ARBA" id="ARBA00022723"/>
    </source>
</evidence>
<organism evidence="17 18">
    <name type="scientific">Vitrella brassicaformis (strain CCMP3155)</name>
    <dbReference type="NCBI Taxonomy" id="1169540"/>
    <lineage>
        <taxon>Eukaryota</taxon>
        <taxon>Sar</taxon>
        <taxon>Alveolata</taxon>
        <taxon>Colpodellida</taxon>
        <taxon>Vitrellaceae</taxon>
        <taxon>Vitrella</taxon>
    </lineage>
</organism>
<evidence type="ECO:0000256" key="3">
    <source>
        <dbReference type="ARBA" id="ARBA00004286"/>
    </source>
</evidence>
<comment type="subcellular location">
    <subcellularLocation>
        <location evidence="3">Chromosome</location>
    </subcellularLocation>
    <subcellularLocation>
        <location evidence="2">Nucleus</location>
    </subcellularLocation>
</comment>
<dbReference type="GO" id="GO:0000722">
    <property type="term" value="P:telomere maintenance via recombination"/>
    <property type="evidence" value="ECO:0007669"/>
    <property type="project" value="TreeGrafter"/>
</dbReference>
<evidence type="ECO:0000256" key="11">
    <source>
        <dbReference type="ARBA" id="ARBA00023204"/>
    </source>
</evidence>
<dbReference type="Gene3D" id="3.40.50.300">
    <property type="entry name" value="P-loop containing nucleotide triphosphate hydrolases"/>
    <property type="match status" value="2"/>
</dbReference>
<evidence type="ECO:0000313" key="18">
    <source>
        <dbReference type="Proteomes" id="UP000041254"/>
    </source>
</evidence>
<protein>
    <recommendedName>
        <fullName evidence="16">Rad50/SbcC-type AAA domain-containing protein</fullName>
    </recommendedName>
</protein>
<dbReference type="FunFam" id="3.40.50.300:FF:000947">
    <property type="entry name" value="DNA repair protein RAD50"/>
    <property type="match status" value="1"/>
</dbReference>
<sequence>MTTLEKLGVQGIRSFDPESLQTIKFEKPLTLIVGPNGAGKTTLIESLKMITSGELPPNANKGQTFIHDPKLTNSPEVRAQIRLVFRTVDGKQIGACRKFQLTNTKDKNGRLKTSYKQLESVLQTQDPRTNEKKSVSHRCADMDAQVPLVMGISKAILENVIFCHQEDSDWPLQDMGKLKKKFDDLFGATRYTKALAKIKDIRTAQAKELRELNEGVIKTESARNQAVKYRKQVAECEEQLAKQTALIETLEAEIAAANDAVKQATERLRADEDLGTEVERLEAQKKSIEDQIVEVENDMVEELEGTLEEVKDMVQSMEQGGLEAVRQNENKAERAYNEGEQLRKKLTDEWDKKRNAHGALGAAASVVEQFKGDREKMLAALKELEPVSQYPSQSLGDDMGALNALLQTRKEAVERAMREMNDKETELKSSIDNVEKNRTRLHMEVSTCKAQYDSCIKSIQETESQIRKLAVTGEDLSQLRASIAKQKSSIRQSQDNAILGETAREVDELAFKKQEVAQRIRKADETVRYLEAQSKQINEVDFMRKNLQKTEDTLSDKFSDLRQPMVELLGSEPDPHAAGEVVQKEMRNLRDDLAAKNRAFNELQKSHAEHNARRTVMEEDVNQLSQKLKEQLRLMGEDSSAAAATSLEKKVEDATKQLAAAEEKAGLGIAAPKFYHKALQASKDKGKCVLCQRPFSKNEDERKVEIEELEKSIKGRLENITTQAKASEEAIKKVKGELADLEKQRPLLERIKALQRELPTKENGLQQLNKEVTKAHEALQAAETEKRVADERLAKLQHLQQDVTQLQTLAQDIKEQKRLLEEKQGALMLQGGGAADTDALEDARKNLAALHKELDTVTSEEDEARTRKQLADQMAQKGKMKLTQLEKDLATAESQYEVKMELESALRTKREEVKKLQEKQTLAQKKLDEVQSRLDQLQRDKDDKVKQAKKKVESSEQQHRSLKQRVDDLRSIETQLAKKQEEVANAQTIADEVSAAERARNAQEKKVEDLRAALKQARDNRLKEENDYGVAKKQVKVATLRSALDKKEKELEAKRQRLGGRNLAEKRAEVDRLTKERDEKRQKKSFEEGSTKTIRAQMDRVKADLKQEQYKDIDQKYLDIVLKHQTLKMANDDLQKYYTALDKALMKYHAMKMQEINKTIRELWQSVYKGPDIDSVAVRSDTDEDAPASTGQRSYNYRVVMLKGGQELEMRGRCSAGQKVLASLVIRLALAESFGANCGILALDEPTTNLDRYNIEGLAKALAGLIEARRDNANFQLILITHDEEFVRLLARHQPCDHFWQIHKNSKGHSVITQADIRRF</sequence>
<evidence type="ECO:0000313" key="17">
    <source>
        <dbReference type="EMBL" id="CEM06880.1"/>
    </source>
</evidence>
<evidence type="ECO:0000256" key="15">
    <source>
        <dbReference type="SAM" id="MobiDB-lite"/>
    </source>
</evidence>
<keyword evidence="9" id="KW-0862">Zinc</keyword>
<feature type="coiled-coil region" evidence="14">
    <location>
        <begin position="476"/>
        <end position="533"/>
    </location>
</feature>
<evidence type="ECO:0000256" key="4">
    <source>
        <dbReference type="ARBA" id="ARBA00009439"/>
    </source>
</evidence>
<dbReference type="PANTHER" id="PTHR18867">
    <property type="entry name" value="RAD50"/>
    <property type="match status" value="1"/>
</dbReference>
<dbReference type="GO" id="GO:0070192">
    <property type="term" value="P:chromosome organization involved in meiotic cell cycle"/>
    <property type="evidence" value="ECO:0007669"/>
    <property type="project" value="TreeGrafter"/>
</dbReference>
<evidence type="ECO:0000256" key="13">
    <source>
        <dbReference type="ARBA" id="ARBA00049360"/>
    </source>
</evidence>
<dbReference type="STRING" id="1169540.A0A0G4F4Y7"/>
<feature type="compositionally biased region" description="Basic and acidic residues" evidence="15">
    <location>
        <begin position="1063"/>
        <end position="1090"/>
    </location>
</feature>
<proteinExistence type="inferred from homology"/>
<evidence type="ECO:0000256" key="12">
    <source>
        <dbReference type="ARBA" id="ARBA00023242"/>
    </source>
</evidence>
<dbReference type="FunCoup" id="A0A0G4F4Y7">
    <property type="interactions" value="75"/>
</dbReference>
<dbReference type="GO" id="GO:0046872">
    <property type="term" value="F:metal ion binding"/>
    <property type="evidence" value="ECO:0007669"/>
    <property type="project" value="UniProtKB-KW"/>
</dbReference>
<dbReference type="GO" id="GO:0003691">
    <property type="term" value="F:double-stranded telomeric DNA binding"/>
    <property type="evidence" value="ECO:0007669"/>
    <property type="project" value="TreeGrafter"/>
</dbReference>
<feature type="coiled-coil region" evidence="14">
    <location>
        <begin position="403"/>
        <end position="437"/>
    </location>
</feature>